<accession>A0A5S9NMB9</accession>
<gene>
    <name evidence="1" type="ORF">DPBNPPHM_03002</name>
</gene>
<dbReference type="EMBL" id="CACSII010000002">
    <property type="protein sequence ID" value="CAA0091314.1"/>
    <property type="molecule type" value="Genomic_DNA"/>
</dbReference>
<protein>
    <submittedName>
        <fullName evidence="1">Uncharacterized protein</fullName>
    </submittedName>
</protein>
<evidence type="ECO:0000313" key="2">
    <source>
        <dbReference type="Proteomes" id="UP000434580"/>
    </source>
</evidence>
<name>A0A5S9NMB9_9GAMM</name>
<reference evidence="1 2" key="1">
    <citation type="submission" date="2019-11" db="EMBL/GenBank/DDBJ databases">
        <authorList>
            <person name="Holert J."/>
        </authorList>
    </citation>
    <scope>NUCLEOTIDE SEQUENCE [LARGE SCALE GENOMIC DNA]</scope>
    <source>
        <strain evidence="1">BC5_2</strain>
    </source>
</reference>
<dbReference type="AlphaFoldDB" id="A0A5S9NMB9"/>
<sequence>MMPEGYSALRLNQTQYLQFFCVKVLEYWGLNTIDLV</sequence>
<proteinExistence type="predicted"/>
<evidence type="ECO:0000313" key="1">
    <source>
        <dbReference type="EMBL" id="CAA0091314.1"/>
    </source>
</evidence>
<dbReference type="Proteomes" id="UP000434580">
    <property type="component" value="Unassembled WGS sequence"/>
</dbReference>
<organism evidence="1 2">
    <name type="scientific">BD1-7 clade bacterium</name>
    <dbReference type="NCBI Taxonomy" id="2029982"/>
    <lineage>
        <taxon>Bacteria</taxon>
        <taxon>Pseudomonadati</taxon>
        <taxon>Pseudomonadota</taxon>
        <taxon>Gammaproteobacteria</taxon>
        <taxon>Cellvibrionales</taxon>
        <taxon>Spongiibacteraceae</taxon>
        <taxon>BD1-7 clade</taxon>
    </lineage>
</organism>